<keyword evidence="2" id="KW-0238">DNA-binding</keyword>
<keyword evidence="3" id="KW-0804">Transcription</keyword>
<dbReference type="PANTHER" id="PTHR43537">
    <property type="entry name" value="TRANSCRIPTIONAL REGULATOR, GNTR FAMILY"/>
    <property type="match status" value="1"/>
</dbReference>
<dbReference type="InterPro" id="IPR036390">
    <property type="entry name" value="WH_DNA-bd_sf"/>
</dbReference>
<dbReference type="InterPro" id="IPR000524">
    <property type="entry name" value="Tscrpt_reg_HTH_GntR"/>
</dbReference>
<evidence type="ECO:0000256" key="2">
    <source>
        <dbReference type="ARBA" id="ARBA00023125"/>
    </source>
</evidence>
<dbReference type="InterPro" id="IPR011711">
    <property type="entry name" value="GntR_C"/>
</dbReference>
<dbReference type="Pfam" id="PF07729">
    <property type="entry name" value="FCD"/>
    <property type="match status" value="1"/>
</dbReference>
<protein>
    <submittedName>
        <fullName evidence="5">GntR family transcriptional regulator</fullName>
    </submittedName>
</protein>
<dbReference type="AlphaFoldDB" id="A0AAW5VWD5"/>
<gene>
    <name evidence="5" type="ORF">OSH02_07265</name>
</gene>
<dbReference type="Gene3D" id="1.10.10.10">
    <property type="entry name" value="Winged helix-like DNA-binding domain superfamily/Winged helix DNA-binding domain"/>
    <property type="match status" value="1"/>
</dbReference>
<accession>A0AAW5VWD5</accession>
<feature type="domain" description="HTH gntR-type" evidence="4">
    <location>
        <begin position="22"/>
        <end position="89"/>
    </location>
</feature>
<dbReference type="Gene3D" id="1.20.120.530">
    <property type="entry name" value="GntR ligand-binding domain-like"/>
    <property type="match status" value="1"/>
</dbReference>
<evidence type="ECO:0000313" key="5">
    <source>
        <dbReference type="EMBL" id="MCX5565153.1"/>
    </source>
</evidence>
<dbReference type="SUPFAM" id="SSF46785">
    <property type="entry name" value="Winged helix' DNA-binding domain"/>
    <property type="match status" value="1"/>
</dbReference>
<evidence type="ECO:0000256" key="1">
    <source>
        <dbReference type="ARBA" id="ARBA00023015"/>
    </source>
</evidence>
<evidence type="ECO:0000259" key="4">
    <source>
        <dbReference type="PROSITE" id="PS50949"/>
    </source>
</evidence>
<proteinExistence type="predicted"/>
<dbReference type="SMART" id="SM00895">
    <property type="entry name" value="FCD"/>
    <property type="match status" value="1"/>
</dbReference>
<dbReference type="GO" id="GO:0003700">
    <property type="term" value="F:DNA-binding transcription factor activity"/>
    <property type="evidence" value="ECO:0007669"/>
    <property type="project" value="InterPro"/>
</dbReference>
<organism evidence="5 6">
    <name type="scientific">Alcaligenes phenolicus</name>
    <dbReference type="NCBI Taxonomy" id="232846"/>
    <lineage>
        <taxon>Bacteria</taxon>
        <taxon>Pseudomonadati</taxon>
        <taxon>Pseudomonadota</taxon>
        <taxon>Betaproteobacteria</taxon>
        <taxon>Burkholderiales</taxon>
        <taxon>Alcaligenaceae</taxon>
        <taxon>Alcaligenes</taxon>
    </lineage>
</organism>
<dbReference type="SUPFAM" id="SSF48008">
    <property type="entry name" value="GntR ligand-binding domain-like"/>
    <property type="match status" value="1"/>
</dbReference>
<dbReference type="SMART" id="SM00345">
    <property type="entry name" value="HTH_GNTR"/>
    <property type="match status" value="1"/>
</dbReference>
<dbReference type="RefSeq" id="WP_051316280.1">
    <property type="nucleotide sequence ID" value="NZ_JAPKNB010000004.1"/>
</dbReference>
<dbReference type="Pfam" id="PF00392">
    <property type="entry name" value="GntR"/>
    <property type="match status" value="1"/>
</dbReference>
<dbReference type="InterPro" id="IPR008920">
    <property type="entry name" value="TF_FadR/GntR_C"/>
</dbReference>
<dbReference type="GO" id="GO:0003677">
    <property type="term" value="F:DNA binding"/>
    <property type="evidence" value="ECO:0007669"/>
    <property type="project" value="UniProtKB-KW"/>
</dbReference>
<comment type="caution">
    <text evidence="5">The sequence shown here is derived from an EMBL/GenBank/DDBJ whole genome shotgun (WGS) entry which is preliminary data.</text>
</comment>
<evidence type="ECO:0000256" key="3">
    <source>
        <dbReference type="ARBA" id="ARBA00023163"/>
    </source>
</evidence>
<dbReference type="InterPro" id="IPR036388">
    <property type="entry name" value="WH-like_DNA-bd_sf"/>
</dbReference>
<sequence>MKHSDAASTSAPLEAFQPIVRQSVNEAVYQALRNKLMHGEYRAGQVLGIQYLADALGTSTMPVREALRRLVAQQGLEPLPNGTTRVPLITKACLSDIRRARVLIEGTVTEWAGPFLTPSLLDQLEQLAQEITQERRTPKGVASSLEKNRIFHFTIYGAAQSPVMLAMIESLWLQSGAYLRETREQLHNEDSADHLHESTVKALRAGKFAQARQYIQEDVSWIFDRLDLAD</sequence>
<dbReference type="PANTHER" id="PTHR43537:SF39">
    <property type="entry name" value="HTH-TYPE TRANSCRIPTIONAL REGULATOR MCBR"/>
    <property type="match status" value="1"/>
</dbReference>
<dbReference type="PROSITE" id="PS50949">
    <property type="entry name" value="HTH_GNTR"/>
    <property type="match status" value="1"/>
</dbReference>
<name>A0AAW5VWD5_9BURK</name>
<dbReference type="Proteomes" id="UP001208074">
    <property type="component" value="Unassembled WGS sequence"/>
</dbReference>
<evidence type="ECO:0000313" key="6">
    <source>
        <dbReference type="Proteomes" id="UP001208074"/>
    </source>
</evidence>
<reference evidence="5" key="1">
    <citation type="submission" date="2022-11" db="EMBL/GenBank/DDBJ databases">
        <title>Biodiversity and phylogenetic relationships of bacteria.</title>
        <authorList>
            <person name="Machado R.A.R."/>
            <person name="Bhat A."/>
            <person name="Loulou A."/>
            <person name="Kallel S."/>
        </authorList>
    </citation>
    <scope>NUCLEOTIDE SEQUENCE</scope>
    <source>
        <strain evidence="5">DSM 16503</strain>
    </source>
</reference>
<keyword evidence="1" id="KW-0805">Transcription regulation</keyword>
<dbReference type="EMBL" id="JAPKNB010000004">
    <property type="protein sequence ID" value="MCX5565153.1"/>
    <property type="molecule type" value="Genomic_DNA"/>
</dbReference>